<gene>
    <name evidence="6" type="primary">azoR</name>
    <name evidence="8" type="ORF">FOT42_002390</name>
</gene>
<dbReference type="InterPro" id="IPR003680">
    <property type="entry name" value="Flavodoxin_fold"/>
</dbReference>
<dbReference type="InterPro" id="IPR023048">
    <property type="entry name" value="NADH:quinone_OxRdtase_FMN_depd"/>
</dbReference>
<evidence type="ECO:0000256" key="2">
    <source>
        <dbReference type="ARBA" id="ARBA00022643"/>
    </source>
</evidence>
<dbReference type="AlphaFoldDB" id="A0A5N5ITD0"/>
<feature type="binding site" evidence="6">
    <location>
        <begin position="17"/>
        <end position="19"/>
    </location>
    <ligand>
        <name>FMN</name>
        <dbReference type="ChEBI" id="CHEBI:58210"/>
    </ligand>
</feature>
<evidence type="ECO:0000256" key="4">
    <source>
        <dbReference type="ARBA" id="ARBA00023027"/>
    </source>
</evidence>
<evidence type="ECO:0000256" key="1">
    <source>
        <dbReference type="ARBA" id="ARBA00022630"/>
    </source>
</evidence>
<dbReference type="Gene3D" id="3.40.50.360">
    <property type="match status" value="1"/>
</dbReference>
<evidence type="ECO:0000259" key="7">
    <source>
        <dbReference type="Pfam" id="PF02525"/>
    </source>
</evidence>
<comment type="function">
    <text evidence="6">Quinone reductase that provides resistance to thiol-specific stress caused by electrophilic quinones.</text>
</comment>
<evidence type="ECO:0000313" key="9">
    <source>
        <dbReference type="Proteomes" id="UP000319204"/>
    </source>
</evidence>
<keyword evidence="3 6" id="KW-0560">Oxidoreductase</keyword>
<dbReference type="GO" id="GO:0016655">
    <property type="term" value="F:oxidoreductase activity, acting on NAD(P)H, quinone or similar compound as acceptor"/>
    <property type="evidence" value="ECO:0007669"/>
    <property type="project" value="InterPro"/>
</dbReference>
<keyword evidence="9" id="KW-1185">Reference proteome</keyword>
<dbReference type="GO" id="GO:0010181">
    <property type="term" value="F:FMN binding"/>
    <property type="evidence" value="ECO:0007669"/>
    <property type="project" value="UniProtKB-UniRule"/>
</dbReference>
<dbReference type="InterPro" id="IPR029039">
    <property type="entry name" value="Flavoprotein-like_sf"/>
</dbReference>
<dbReference type="Proteomes" id="UP000319204">
    <property type="component" value="Unassembled WGS sequence"/>
</dbReference>
<keyword evidence="1 6" id="KW-0285">Flavoprotein</keyword>
<proteinExistence type="inferred from homology"/>
<dbReference type="OrthoDB" id="9805013at2"/>
<reference evidence="8" key="1">
    <citation type="submission" date="2019-10" db="EMBL/GenBank/DDBJ databases">
        <title>Muricauda hadale sp. nov., a piezophilic bacterium isolated from hadopelagic water of the Mariana Trench.</title>
        <authorList>
            <person name="Wei Y."/>
        </authorList>
    </citation>
    <scope>NUCLEOTIDE SEQUENCE [LARGE SCALE GENOMIC DNA]</scope>
    <source>
        <strain evidence="8">MT-229</strain>
    </source>
</reference>
<dbReference type="PANTHER" id="PTHR43741">
    <property type="entry name" value="FMN-DEPENDENT NADH-AZOREDUCTASE 1"/>
    <property type="match status" value="1"/>
</dbReference>
<dbReference type="EMBL" id="VNIK02000001">
    <property type="protein sequence ID" value="KAB5491822.1"/>
    <property type="molecule type" value="Genomic_DNA"/>
</dbReference>
<comment type="catalytic activity">
    <reaction evidence="6">
        <text>2 a quinone + NADH + H(+) = 2 a 1,4-benzosemiquinone + NAD(+)</text>
        <dbReference type="Rhea" id="RHEA:65952"/>
        <dbReference type="ChEBI" id="CHEBI:15378"/>
        <dbReference type="ChEBI" id="CHEBI:57540"/>
        <dbReference type="ChEBI" id="CHEBI:57945"/>
        <dbReference type="ChEBI" id="CHEBI:132124"/>
        <dbReference type="ChEBI" id="CHEBI:134225"/>
    </reaction>
</comment>
<dbReference type="InterPro" id="IPR050104">
    <property type="entry name" value="FMN-dep_NADH:Q_OxRdtase_AzoR1"/>
</dbReference>
<evidence type="ECO:0000256" key="6">
    <source>
        <dbReference type="HAMAP-Rule" id="MF_01216"/>
    </source>
</evidence>
<feature type="binding site" evidence="6">
    <location>
        <begin position="92"/>
        <end position="95"/>
    </location>
    <ligand>
        <name>FMN</name>
        <dbReference type="ChEBI" id="CHEBI:58210"/>
    </ligand>
</feature>
<evidence type="ECO:0000256" key="5">
    <source>
        <dbReference type="ARBA" id="ARBA00048542"/>
    </source>
</evidence>
<feature type="binding site" evidence="6">
    <location>
        <begin position="137"/>
        <end position="140"/>
    </location>
    <ligand>
        <name>FMN</name>
        <dbReference type="ChEBI" id="CHEBI:58210"/>
    </ligand>
</feature>
<dbReference type="EC" id="1.6.5.-" evidence="6"/>
<keyword evidence="2 6" id="KW-0288">FMN</keyword>
<sequence length="196" mass="22527">MMQTLLRIDSSLREEGSFSRKYGDIFIQMWKERNPGSKINYRDLNKERIPHLTQEVTQAFFGGTQDDGVLETSDMLCDEIRESDVLLLTCPMYNFGIPSTLKSYFDHIIRVNQTFRYHGDQGYEGLLKNKKAYVITSMGGKKTDPEISEPFEQYLQQLLGFVGIEDVKMVSINGTASADFILGQEIHYTNQVKQMI</sequence>
<comment type="catalytic activity">
    <reaction evidence="5">
        <text>N,N-dimethyl-1,4-phenylenediamine + anthranilate + 2 NAD(+) = 2-(4-dimethylaminophenyl)diazenylbenzoate + 2 NADH + 2 H(+)</text>
        <dbReference type="Rhea" id="RHEA:55872"/>
        <dbReference type="ChEBI" id="CHEBI:15378"/>
        <dbReference type="ChEBI" id="CHEBI:15783"/>
        <dbReference type="ChEBI" id="CHEBI:16567"/>
        <dbReference type="ChEBI" id="CHEBI:57540"/>
        <dbReference type="ChEBI" id="CHEBI:57945"/>
        <dbReference type="ChEBI" id="CHEBI:71579"/>
        <dbReference type="EC" id="1.7.1.17"/>
    </reaction>
    <physiologicalReaction direction="right-to-left" evidence="5">
        <dbReference type="Rhea" id="RHEA:55874"/>
    </physiologicalReaction>
</comment>
<comment type="cofactor">
    <cofactor evidence="6">
        <name>FMN</name>
        <dbReference type="ChEBI" id="CHEBI:58210"/>
    </cofactor>
    <text evidence="6">Binds 1 FMN per subunit.</text>
</comment>
<comment type="function">
    <text evidence="6">Also exhibits azoreductase activity. Catalyzes the reductive cleavage of the azo bond in aromatic azo compounds to the corresponding amines.</text>
</comment>
<dbReference type="EC" id="1.7.1.17" evidence="6"/>
<evidence type="ECO:0000313" key="8">
    <source>
        <dbReference type="EMBL" id="KAB5491822.1"/>
    </source>
</evidence>
<dbReference type="GO" id="GO:0016652">
    <property type="term" value="F:oxidoreductase activity, acting on NAD(P)H as acceptor"/>
    <property type="evidence" value="ECO:0007669"/>
    <property type="project" value="UniProtKB-UniRule"/>
</dbReference>
<feature type="domain" description="Flavodoxin-like fold" evidence="7">
    <location>
        <begin position="4"/>
        <end position="179"/>
    </location>
</feature>
<organism evidence="8 9">
    <name type="scientific">Flagellimonas hadalis</name>
    <dbReference type="NCBI Taxonomy" id="2597517"/>
    <lineage>
        <taxon>Bacteria</taxon>
        <taxon>Pseudomonadati</taxon>
        <taxon>Bacteroidota</taxon>
        <taxon>Flavobacteriia</taxon>
        <taxon>Flavobacteriales</taxon>
        <taxon>Flavobacteriaceae</taxon>
        <taxon>Flagellimonas</taxon>
    </lineage>
</organism>
<dbReference type="SUPFAM" id="SSF52218">
    <property type="entry name" value="Flavoproteins"/>
    <property type="match status" value="1"/>
</dbReference>
<comment type="similarity">
    <text evidence="6">Belongs to the azoreductase type 1 family.</text>
</comment>
<evidence type="ECO:0000256" key="3">
    <source>
        <dbReference type="ARBA" id="ARBA00023002"/>
    </source>
</evidence>
<accession>A0A5N5ITD0</accession>
<keyword evidence="4 6" id="KW-0520">NAD</keyword>
<dbReference type="GO" id="GO:0009055">
    <property type="term" value="F:electron transfer activity"/>
    <property type="evidence" value="ECO:0007669"/>
    <property type="project" value="UniProtKB-UniRule"/>
</dbReference>
<dbReference type="HAMAP" id="MF_01216">
    <property type="entry name" value="Azoreductase_type1"/>
    <property type="match status" value="1"/>
</dbReference>
<name>A0A5N5ITD0_9FLAO</name>
<protein>
    <recommendedName>
        <fullName evidence="6">FMN dependent NADH:quinone oxidoreductase</fullName>
        <ecNumber evidence="6">1.6.5.-</ecNumber>
    </recommendedName>
    <alternativeName>
        <fullName evidence="6">Azo-dye reductase</fullName>
    </alternativeName>
    <alternativeName>
        <fullName evidence="6">FMN-dependent NADH-azo compound oxidoreductase</fullName>
    </alternativeName>
    <alternativeName>
        <fullName evidence="6">FMN-dependent NADH-azoreductase</fullName>
        <ecNumber evidence="6">1.7.1.17</ecNumber>
    </alternativeName>
</protein>
<dbReference type="PANTHER" id="PTHR43741:SF2">
    <property type="entry name" value="FMN-DEPENDENT NADH:QUINONE OXIDOREDUCTASE"/>
    <property type="match status" value="1"/>
</dbReference>
<comment type="subunit">
    <text evidence="6">Homodimer.</text>
</comment>
<feature type="binding site" evidence="6">
    <location>
        <position position="11"/>
    </location>
    <ligand>
        <name>FMN</name>
        <dbReference type="ChEBI" id="CHEBI:58210"/>
    </ligand>
</feature>
<comment type="caution">
    <text evidence="8">The sequence shown here is derived from an EMBL/GenBank/DDBJ whole genome shotgun (WGS) entry which is preliminary data.</text>
</comment>
<dbReference type="Pfam" id="PF02525">
    <property type="entry name" value="Flavodoxin_2"/>
    <property type="match status" value="1"/>
</dbReference>